<accession>A0AAE1IIV7</accession>
<dbReference type="Gene3D" id="3.30.430.10">
    <property type="entry name" value="Killer Toxin P4, subunit A"/>
    <property type="match status" value="1"/>
</dbReference>
<dbReference type="InterPro" id="IPR015131">
    <property type="entry name" value="Killer_tox_Kp4"/>
</dbReference>
<dbReference type="EMBL" id="JAWRVG010000003">
    <property type="protein sequence ID" value="KAK4083846.1"/>
    <property type="molecule type" value="Genomic_DNA"/>
</dbReference>
<keyword evidence="4" id="KW-1185">Reference proteome</keyword>
<dbReference type="Proteomes" id="UP001273209">
    <property type="component" value="Unassembled WGS sequence"/>
</dbReference>
<feature type="signal peptide" evidence="1">
    <location>
        <begin position="1"/>
        <end position="21"/>
    </location>
</feature>
<sequence>MHSNTAVTILIALAGIGSVSAEGINCEGAAGCSFAGTGIAKQLQTYIDSASDSTWFNNGQQIACSNGICAFFQGTGGGWGSDAKRLAADSCVDKVLTNELVVGHGGLEISERLTGRLLDIVMV</sequence>
<reference evidence="3" key="1">
    <citation type="submission" date="2023-11" db="EMBL/GenBank/DDBJ databases">
        <title>The genome sequences of three competitors of mushroom-forming fungi.</title>
        <authorList>
            <person name="Beijen E."/>
            <person name="Ohm R.A."/>
        </authorList>
    </citation>
    <scope>NUCLEOTIDE SEQUENCE</scope>
    <source>
        <strain evidence="3">CBS 100526</strain>
    </source>
</reference>
<feature type="domain" description="Killer toxin Kp4" evidence="2">
    <location>
        <begin position="10"/>
        <end position="87"/>
    </location>
</feature>
<name>A0AAE1IIV7_9HYPO</name>
<organism evidence="3 4">
    <name type="scientific">Trichoderma aggressivum f. europaeum</name>
    <dbReference type="NCBI Taxonomy" id="173218"/>
    <lineage>
        <taxon>Eukaryota</taxon>
        <taxon>Fungi</taxon>
        <taxon>Dikarya</taxon>
        <taxon>Ascomycota</taxon>
        <taxon>Pezizomycotina</taxon>
        <taxon>Sordariomycetes</taxon>
        <taxon>Hypocreomycetidae</taxon>
        <taxon>Hypocreales</taxon>
        <taxon>Hypocreaceae</taxon>
        <taxon>Trichoderma</taxon>
    </lineage>
</organism>
<dbReference type="RefSeq" id="XP_062759847.1">
    <property type="nucleotide sequence ID" value="XM_062895586.1"/>
</dbReference>
<dbReference type="InterPro" id="IPR011329">
    <property type="entry name" value="Killer_tox_Kp4/SMK"/>
</dbReference>
<keyword evidence="1" id="KW-0732">Signal</keyword>
<feature type="chain" id="PRO_5042049713" description="Killer toxin Kp4 domain-containing protein" evidence="1">
    <location>
        <begin position="22"/>
        <end position="123"/>
    </location>
</feature>
<gene>
    <name evidence="3" type="ORF">Triagg1_1508</name>
</gene>
<proteinExistence type="predicted"/>
<evidence type="ECO:0000256" key="1">
    <source>
        <dbReference type="SAM" id="SignalP"/>
    </source>
</evidence>
<protein>
    <recommendedName>
        <fullName evidence="2">Killer toxin Kp4 domain-containing protein</fullName>
    </recommendedName>
</protein>
<dbReference type="AlphaFoldDB" id="A0AAE1IIV7"/>
<dbReference type="Pfam" id="PF09044">
    <property type="entry name" value="Kp4"/>
    <property type="match status" value="1"/>
</dbReference>
<evidence type="ECO:0000313" key="3">
    <source>
        <dbReference type="EMBL" id="KAK4083846.1"/>
    </source>
</evidence>
<dbReference type="SUPFAM" id="SSF55221">
    <property type="entry name" value="Yeast killer toxins"/>
    <property type="match status" value="1"/>
</dbReference>
<evidence type="ECO:0000313" key="4">
    <source>
        <dbReference type="Proteomes" id="UP001273209"/>
    </source>
</evidence>
<evidence type="ECO:0000259" key="2">
    <source>
        <dbReference type="Pfam" id="PF09044"/>
    </source>
</evidence>
<comment type="caution">
    <text evidence="3">The sequence shown here is derived from an EMBL/GenBank/DDBJ whole genome shotgun (WGS) entry which is preliminary data.</text>
</comment>
<dbReference type="GO" id="GO:0005576">
    <property type="term" value="C:extracellular region"/>
    <property type="evidence" value="ECO:0007669"/>
    <property type="project" value="InterPro"/>
</dbReference>
<dbReference type="GeneID" id="87915491"/>